<feature type="non-terminal residue" evidence="2">
    <location>
        <position position="61"/>
    </location>
</feature>
<accession>A0A9K3DBW3</accession>
<evidence type="ECO:0000256" key="1">
    <source>
        <dbReference type="SAM" id="MobiDB-lite"/>
    </source>
</evidence>
<gene>
    <name evidence="2" type="ORF">KIPB_016510</name>
</gene>
<feature type="compositionally biased region" description="Low complexity" evidence="1">
    <location>
        <begin position="1"/>
        <end position="21"/>
    </location>
</feature>
<proteinExistence type="predicted"/>
<organism evidence="2 3">
    <name type="scientific">Kipferlia bialata</name>
    <dbReference type="NCBI Taxonomy" id="797122"/>
    <lineage>
        <taxon>Eukaryota</taxon>
        <taxon>Metamonada</taxon>
        <taxon>Carpediemonas-like organisms</taxon>
        <taxon>Kipferlia</taxon>
    </lineage>
</organism>
<feature type="region of interest" description="Disordered" evidence="1">
    <location>
        <begin position="1"/>
        <end position="61"/>
    </location>
</feature>
<protein>
    <submittedName>
        <fullName evidence="2">Uncharacterized protein</fullName>
    </submittedName>
</protein>
<feature type="non-terminal residue" evidence="2">
    <location>
        <position position="1"/>
    </location>
</feature>
<sequence length="61" mass="6351">AAQARPQTKTTTKTRAGAKKGLAIEQAEGGKVSVRQRVARPPVARPKGLAGPIPQPRAARV</sequence>
<dbReference type="AlphaFoldDB" id="A0A9K3DBW3"/>
<keyword evidence="3" id="KW-1185">Reference proteome</keyword>
<reference evidence="2 3" key="1">
    <citation type="journal article" date="2018" name="PLoS ONE">
        <title>The draft genome of Kipferlia bialata reveals reductive genome evolution in fornicate parasites.</title>
        <authorList>
            <person name="Tanifuji G."/>
            <person name="Takabayashi S."/>
            <person name="Kume K."/>
            <person name="Takagi M."/>
            <person name="Nakayama T."/>
            <person name="Kamikawa R."/>
            <person name="Inagaki Y."/>
            <person name="Hashimoto T."/>
        </authorList>
    </citation>
    <scope>NUCLEOTIDE SEQUENCE [LARGE SCALE GENOMIC DNA]</scope>
    <source>
        <strain evidence="2">NY0173</strain>
    </source>
</reference>
<feature type="compositionally biased region" description="Low complexity" evidence="1">
    <location>
        <begin position="32"/>
        <end position="46"/>
    </location>
</feature>
<dbReference type="EMBL" id="BDIP01010142">
    <property type="protein sequence ID" value="GIQ92626.1"/>
    <property type="molecule type" value="Genomic_DNA"/>
</dbReference>
<evidence type="ECO:0000313" key="2">
    <source>
        <dbReference type="EMBL" id="GIQ92626.1"/>
    </source>
</evidence>
<name>A0A9K3DBW3_9EUKA</name>
<dbReference type="Proteomes" id="UP000265618">
    <property type="component" value="Unassembled WGS sequence"/>
</dbReference>
<evidence type="ECO:0000313" key="3">
    <source>
        <dbReference type="Proteomes" id="UP000265618"/>
    </source>
</evidence>
<comment type="caution">
    <text evidence="2">The sequence shown here is derived from an EMBL/GenBank/DDBJ whole genome shotgun (WGS) entry which is preliminary data.</text>
</comment>